<sequence>MFAFALRSSHLRFSVSRASPQMLQLSSIVVDVARRLEVRSIGGPHRESKHCQVFTGHASTQGEVASTESRPNPSSSRTSSTACPAPVSQRARIMNTIDERNLAPTIERDDSLSAQTIGHARPAELRLPTVEASITDRSDTRSPTVSWSSQFSGRSTSTRSTALASVFEGGCEADLEEEEEEEEEQEDDLTDVFIVDGDRQIRTGNEVQRDFEVQRVLEKRVEKGVVWYRFRWKPTRVANDQVDLNAEGEWTIELGGGKWEDVLHVRAVDKTTCEVAWKDSERPVWQLGRAIAKIAEWHESNPEEIDANEPQFWLESAADRTISAIHYQMPADTDFFIGQRTKKLQPKDIDYTMPLLRYCLRGDRLSPHTVRLLNRPVQRPLVFSQDFIDSGKEIDLGRGNTFVALLAYCVGEVRGKSCSSCARGKSAFPFCVYSQGVLEGVCVGCAVRGGGCETRCESHNSHRVYHDGAGLVQPGETPTHEIEAEVAVGVLAGAMVGNPGQDLAGEQLDNVIGSTPGEHQEFFDPAAVAASNDDSFFNSAPDTALDREDEGLLDTHCFQKPYSRIPTEELYSSTPRPLTFSQRPTPSAPGDSRGKTMKPANRSRLQSDPVRVKSPETMMRQAGAVGATSPARTINLVIRPTPAPHSSSTMRGSPVDAGSSHARSEDHSRSTFHTPPRSAADLQQLGGPGHKSSPEPTGKTDVEAAGKTDGRSDSKPSIKPGAKPVGQPGAHAGKQGKKRPAPDHASEDATSSEDAQRGSFTLDSHQPKRSRTTSAPTSTKSEISTTHSLFPHAHRHCTPGMPCIDPIAGFPEYAGTRPPLVYNDREFEKWEATTDEVRYVVSQCQCENAEILSKLARGSFGKLFQRGDSELGEKYSMEGELAGRFWKQLNQAVKVACPVREEGKGKGRRRVVDLT</sequence>
<evidence type="ECO:0000256" key="1">
    <source>
        <dbReference type="SAM" id="MobiDB-lite"/>
    </source>
</evidence>
<feature type="compositionally biased region" description="Polar residues" evidence="1">
    <location>
        <begin position="748"/>
        <end position="764"/>
    </location>
</feature>
<dbReference type="AlphaFoldDB" id="A0A6A6EZG4"/>
<reference evidence="2" key="1">
    <citation type="journal article" date="2020" name="Stud. Mycol.">
        <title>101 Dothideomycetes genomes: a test case for predicting lifestyles and emergence of pathogens.</title>
        <authorList>
            <person name="Haridas S."/>
            <person name="Albert R."/>
            <person name="Binder M."/>
            <person name="Bloem J."/>
            <person name="Labutti K."/>
            <person name="Salamov A."/>
            <person name="Andreopoulos B."/>
            <person name="Baker S."/>
            <person name="Barry K."/>
            <person name="Bills G."/>
            <person name="Bluhm B."/>
            <person name="Cannon C."/>
            <person name="Castanera R."/>
            <person name="Culley D."/>
            <person name="Daum C."/>
            <person name="Ezra D."/>
            <person name="Gonzalez J."/>
            <person name="Henrissat B."/>
            <person name="Kuo A."/>
            <person name="Liang C."/>
            <person name="Lipzen A."/>
            <person name="Lutzoni F."/>
            <person name="Magnuson J."/>
            <person name="Mondo S."/>
            <person name="Nolan M."/>
            <person name="Ohm R."/>
            <person name="Pangilinan J."/>
            <person name="Park H.-J."/>
            <person name="Ramirez L."/>
            <person name="Alfaro M."/>
            <person name="Sun H."/>
            <person name="Tritt A."/>
            <person name="Yoshinaga Y."/>
            <person name="Zwiers L.-H."/>
            <person name="Turgeon B."/>
            <person name="Goodwin S."/>
            <person name="Spatafora J."/>
            <person name="Crous P."/>
            <person name="Grigoriev I."/>
        </authorList>
    </citation>
    <scope>NUCLEOTIDE SEQUENCE</scope>
    <source>
        <strain evidence="2">SCOH1-5</strain>
    </source>
</reference>
<feature type="compositionally biased region" description="Basic and acidic residues" evidence="1">
    <location>
        <begin position="698"/>
        <end position="716"/>
    </location>
</feature>
<accession>A0A6A6EZG4</accession>
<keyword evidence="3" id="KW-1185">Reference proteome</keyword>
<feature type="region of interest" description="Disordered" evidence="1">
    <location>
        <begin position="43"/>
        <end position="87"/>
    </location>
</feature>
<proteinExistence type="predicted"/>
<dbReference type="Pfam" id="PF12511">
    <property type="entry name" value="DUF3716"/>
    <property type="match status" value="1"/>
</dbReference>
<feature type="compositionally biased region" description="Polar residues" evidence="1">
    <location>
        <begin position="772"/>
        <end position="788"/>
    </location>
</feature>
<protein>
    <submittedName>
        <fullName evidence="2">Uncharacterized protein</fullName>
    </submittedName>
</protein>
<organism evidence="2 3">
    <name type="scientific">Cercospora zeae-maydis SCOH1-5</name>
    <dbReference type="NCBI Taxonomy" id="717836"/>
    <lineage>
        <taxon>Eukaryota</taxon>
        <taxon>Fungi</taxon>
        <taxon>Dikarya</taxon>
        <taxon>Ascomycota</taxon>
        <taxon>Pezizomycotina</taxon>
        <taxon>Dothideomycetes</taxon>
        <taxon>Dothideomycetidae</taxon>
        <taxon>Mycosphaerellales</taxon>
        <taxon>Mycosphaerellaceae</taxon>
        <taxon>Cercospora</taxon>
    </lineage>
</organism>
<evidence type="ECO:0000313" key="3">
    <source>
        <dbReference type="Proteomes" id="UP000799539"/>
    </source>
</evidence>
<name>A0A6A6EZG4_9PEZI</name>
<feature type="region of interest" description="Disordered" evidence="1">
    <location>
        <begin position="564"/>
        <end position="616"/>
    </location>
</feature>
<evidence type="ECO:0000313" key="2">
    <source>
        <dbReference type="EMBL" id="KAF2206543.1"/>
    </source>
</evidence>
<feature type="compositionally biased region" description="Polar residues" evidence="1">
    <location>
        <begin position="570"/>
        <end position="585"/>
    </location>
</feature>
<dbReference type="EMBL" id="ML992717">
    <property type="protein sequence ID" value="KAF2206543.1"/>
    <property type="molecule type" value="Genomic_DNA"/>
</dbReference>
<feature type="region of interest" description="Disordered" evidence="1">
    <location>
        <begin position="135"/>
        <end position="154"/>
    </location>
</feature>
<dbReference type="Proteomes" id="UP000799539">
    <property type="component" value="Unassembled WGS sequence"/>
</dbReference>
<feature type="compositionally biased region" description="Low complexity" evidence="1">
    <location>
        <begin position="65"/>
        <end position="86"/>
    </location>
</feature>
<dbReference type="OrthoDB" id="3646636at2759"/>
<feature type="region of interest" description="Disordered" evidence="1">
    <location>
        <begin position="639"/>
        <end position="791"/>
    </location>
</feature>
<dbReference type="InterPro" id="IPR022190">
    <property type="entry name" value="DUF3716"/>
</dbReference>
<gene>
    <name evidence="2" type="ORF">CERZMDRAFT_89170</name>
</gene>